<gene>
    <name evidence="2" type="ORF">EKO27_g9950</name>
</gene>
<evidence type="ECO:0000313" key="3">
    <source>
        <dbReference type="Proteomes" id="UP000286045"/>
    </source>
</evidence>
<keyword evidence="1" id="KW-0732">Signal</keyword>
<reference evidence="2 3" key="1">
    <citation type="submission" date="2018-12" db="EMBL/GenBank/DDBJ databases">
        <title>Draft genome sequence of Xylaria grammica IHI A82.</title>
        <authorList>
            <person name="Buettner E."/>
            <person name="Kellner H."/>
        </authorList>
    </citation>
    <scope>NUCLEOTIDE SEQUENCE [LARGE SCALE GENOMIC DNA]</scope>
    <source>
        <strain evidence="2 3">IHI A82</strain>
    </source>
</reference>
<feature type="chain" id="PRO_5019551758" evidence="1">
    <location>
        <begin position="20"/>
        <end position="144"/>
    </location>
</feature>
<dbReference type="AlphaFoldDB" id="A0A439CSP3"/>
<name>A0A439CSP3_9PEZI</name>
<feature type="signal peptide" evidence="1">
    <location>
        <begin position="1"/>
        <end position="19"/>
    </location>
</feature>
<organism evidence="2 3">
    <name type="scientific">Xylaria grammica</name>
    <dbReference type="NCBI Taxonomy" id="363999"/>
    <lineage>
        <taxon>Eukaryota</taxon>
        <taxon>Fungi</taxon>
        <taxon>Dikarya</taxon>
        <taxon>Ascomycota</taxon>
        <taxon>Pezizomycotina</taxon>
        <taxon>Sordariomycetes</taxon>
        <taxon>Xylariomycetidae</taxon>
        <taxon>Xylariales</taxon>
        <taxon>Xylariaceae</taxon>
        <taxon>Xylaria</taxon>
    </lineage>
</organism>
<keyword evidence="3" id="KW-1185">Reference proteome</keyword>
<dbReference type="STRING" id="363999.A0A439CSP3"/>
<dbReference type="EMBL" id="RYZI01000471">
    <property type="protein sequence ID" value="RWA05166.1"/>
    <property type="molecule type" value="Genomic_DNA"/>
</dbReference>
<evidence type="ECO:0000256" key="1">
    <source>
        <dbReference type="SAM" id="SignalP"/>
    </source>
</evidence>
<evidence type="ECO:0000313" key="2">
    <source>
        <dbReference type="EMBL" id="RWA05166.1"/>
    </source>
</evidence>
<comment type="caution">
    <text evidence="2">The sequence shown here is derived from an EMBL/GenBank/DDBJ whole genome shotgun (WGS) entry which is preliminary data.</text>
</comment>
<dbReference type="Proteomes" id="UP000286045">
    <property type="component" value="Unassembled WGS sequence"/>
</dbReference>
<proteinExistence type="predicted"/>
<protein>
    <submittedName>
        <fullName evidence="2">Uncharacterized protein</fullName>
    </submittedName>
</protein>
<accession>A0A439CSP3</accession>
<sequence>MQLSGVITSIIAAAACVSALPKPPVKRAVGGLTKRPPAQQVLLCQGANATGICHYEAYALDECHDVSEDFFHNTRTFAPDGDDFYCWPRVGKCADICKSPTGCTFGGAFYFDNPHKYDLAQIAWEKSLVSFDCHKNITTDGTAA</sequence>